<proteinExistence type="predicted"/>
<organism evidence="1 2">
    <name type="scientific">Aspergillus udagawae</name>
    <dbReference type="NCBI Taxonomy" id="91492"/>
    <lineage>
        <taxon>Eukaryota</taxon>
        <taxon>Fungi</taxon>
        <taxon>Dikarya</taxon>
        <taxon>Ascomycota</taxon>
        <taxon>Pezizomycotina</taxon>
        <taxon>Eurotiomycetes</taxon>
        <taxon>Eurotiomycetidae</taxon>
        <taxon>Eurotiales</taxon>
        <taxon>Aspergillaceae</taxon>
        <taxon>Aspergillus</taxon>
        <taxon>Aspergillus subgen. Fumigati</taxon>
    </lineage>
</organism>
<dbReference type="Gene3D" id="3.10.350.10">
    <property type="entry name" value="LysM domain"/>
    <property type="match status" value="1"/>
</dbReference>
<name>A0ABQ1AK46_9EURO</name>
<evidence type="ECO:0000313" key="2">
    <source>
        <dbReference type="Proteomes" id="UP000465266"/>
    </source>
</evidence>
<comment type="caution">
    <text evidence="1">The sequence shown here is derived from an EMBL/GenBank/DDBJ whole genome shotgun (WGS) entry which is preliminary data.</text>
</comment>
<dbReference type="EMBL" id="BLKG01000031">
    <property type="protein sequence ID" value="GFF83387.1"/>
    <property type="molecule type" value="Genomic_DNA"/>
</dbReference>
<evidence type="ECO:0000313" key="1">
    <source>
        <dbReference type="EMBL" id="GFF83387.1"/>
    </source>
</evidence>
<sequence>MSVSPSYSDSLNQSNELTCIAESSVKEVCIGIKVGNSYTATPKPSPTQDGLIDTCDKSVTKYGTFALVEFLSWNPAIYADCSGLQAKTYKCVSVSSMPTTKPTTAPTATSTGLSLTQTDINPHVRVSI</sequence>
<accession>A0ABQ1AK46</accession>
<protein>
    <recommendedName>
        <fullName evidence="3">LysM domain-containing protein</fullName>
    </recommendedName>
</protein>
<keyword evidence="2" id="KW-1185">Reference proteome</keyword>
<reference evidence="1 2" key="1">
    <citation type="submission" date="2020-01" db="EMBL/GenBank/DDBJ databases">
        <title>Draft genome sequence of Aspergillus udagawae IFM 53868.</title>
        <authorList>
            <person name="Takahashi H."/>
            <person name="Yaguchi T."/>
        </authorList>
    </citation>
    <scope>NUCLEOTIDE SEQUENCE [LARGE SCALE GENOMIC DNA]</scope>
    <source>
        <strain evidence="1 2">IFM 53868</strain>
    </source>
</reference>
<evidence type="ECO:0008006" key="3">
    <source>
        <dbReference type="Google" id="ProtNLM"/>
    </source>
</evidence>
<dbReference type="InterPro" id="IPR036779">
    <property type="entry name" value="LysM_dom_sf"/>
</dbReference>
<dbReference type="Proteomes" id="UP000465266">
    <property type="component" value="Unassembled WGS sequence"/>
</dbReference>
<gene>
    <name evidence="1" type="ORF">IFM53868_03788</name>
</gene>